<name>A0A7S1WSK0_ALECA</name>
<dbReference type="GO" id="GO:0005996">
    <property type="term" value="P:monosaccharide metabolic process"/>
    <property type="evidence" value="ECO:0007669"/>
    <property type="project" value="TreeGrafter"/>
</dbReference>
<reference evidence="2" key="1">
    <citation type="submission" date="2021-01" db="EMBL/GenBank/DDBJ databases">
        <authorList>
            <person name="Corre E."/>
            <person name="Pelletier E."/>
            <person name="Niang G."/>
            <person name="Scheremetjew M."/>
            <person name="Finn R."/>
            <person name="Kale V."/>
            <person name="Holt S."/>
            <person name="Cochrane G."/>
            <person name="Meng A."/>
            <person name="Brown T."/>
            <person name="Cohen L."/>
        </authorList>
    </citation>
    <scope>NUCLEOTIDE SEQUENCE</scope>
    <source>
        <strain evidence="2">OF101</strain>
    </source>
</reference>
<accession>A0A7S1WSK0</accession>
<evidence type="ECO:0000313" key="2">
    <source>
        <dbReference type="EMBL" id="CAD9184930.1"/>
    </source>
</evidence>
<evidence type="ECO:0000256" key="1">
    <source>
        <dbReference type="SAM" id="MobiDB-lite"/>
    </source>
</evidence>
<dbReference type="AlphaFoldDB" id="A0A7S1WSK0"/>
<dbReference type="EMBL" id="HBGE01103542">
    <property type="protein sequence ID" value="CAD9184930.1"/>
    <property type="molecule type" value="Transcribed_RNA"/>
</dbReference>
<feature type="region of interest" description="Disordered" evidence="1">
    <location>
        <begin position="238"/>
        <end position="267"/>
    </location>
</feature>
<organism evidence="2">
    <name type="scientific">Alexandrium catenella</name>
    <name type="common">Red tide dinoflagellate</name>
    <name type="synonym">Gonyaulax catenella</name>
    <dbReference type="NCBI Taxonomy" id="2925"/>
    <lineage>
        <taxon>Eukaryota</taxon>
        <taxon>Sar</taxon>
        <taxon>Alveolata</taxon>
        <taxon>Dinophyceae</taxon>
        <taxon>Gonyaulacales</taxon>
        <taxon>Pyrocystaceae</taxon>
        <taxon>Alexandrium</taxon>
    </lineage>
</organism>
<dbReference type="PANTHER" id="PTHR43725">
    <property type="entry name" value="UDP-GLUCOSE 4-EPIMERASE"/>
    <property type="match status" value="1"/>
</dbReference>
<dbReference type="GO" id="GO:0003978">
    <property type="term" value="F:UDP-glucose 4-epimerase activity"/>
    <property type="evidence" value="ECO:0007669"/>
    <property type="project" value="TreeGrafter"/>
</dbReference>
<dbReference type="SUPFAM" id="SSF51735">
    <property type="entry name" value="NAD(P)-binding Rossmann-fold domains"/>
    <property type="match status" value="1"/>
</dbReference>
<dbReference type="PANTHER" id="PTHR43725:SF32">
    <property type="entry name" value="NAD-DEPENDENT EPIMERASE_DEHYDRATASE DOMAIN-CONTAINING PROTEIN"/>
    <property type="match status" value="1"/>
</dbReference>
<protein>
    <recommendedName>
        <fullName evidence="3">NAD-dependent epimerase/dehydratase domain-containing protein</fullName>
    </recommendedName>
</protein>
<dbReference type="Gene3D" id="3.40.50.720">
    <property type="entry name" value="NAD(P)-binding Rossmann-like Domain"/>
    <property type="match status" value="1"/>
</dbReference>
<sequence length="423" mass="45962">MLDEDEDVFRNFEALSAAKVGPHGSELPAVLVLGGSTFMGRETVQALLDLPARVCVVNRGRTYWGTDDPSMGRAARVVADRRDAELFAARIDVATERLGTRWALVADFSAYNSADIQTALNGLRSRFDMYAYISSDSVYEVSSWAGDGWERRPKDPSGPRVQEAASARPEDEKTRKRLRNADTYGDGKLRAEEALAAALAKDSTAGRAVCLRLPDVIGPFDDTLRLWAFWHWLQAGPQHPPQVHEKTPAAKRQRQSSSQEGKTPPAPEDIPLAVVFCRDVARFVVHLLQVPAPAGAPRCDAVNLACERQPTLRGLLETLAAASGLGEPVLAPTARPKTFLPSVDRPWPLSCDRMLKAYGFAPTPLEEVLRITADWFRDACSKFPGEAAEAARKLPPGPREAAIARAALPSAPPSSSSSDESDS</sequence>
<gene>
    <name evidence="2" type="ORF">ACAT0790_LOCUS61704</name>
</gene>
<dbReference type="GO" id="GO:0005829">
    <property type="term" value="C:cytosol"/>
    <property type="evidence" value="ECO:0007669"/>
    <property type="project" value="TreeGrafter"/>
</dbReference>
<feature type="region of interest" description="Disordered" evidence="1">
    <location>
        <begin position="149"/>
        <end position="178"/>
    </location>
</feature>
<proteinExistence type="predicted"/>
<evidence type="ECO:0008006" key="3">
    <source>
        <dbReference type="Google" id="ProtNLM"/>
    </source>
</evidence>
<dbReference type="InterPro" id="IPR036291">
    <property type="entry name" value="NAD(P)-bd_dom_sf"/>
</dbReference>